<evidence type="ECO:0000256" key="6">
    <source>
        <dbReference type="SAM" id="Phobius"/>
    </source>
</evidence>
<evidence type="ECO:0000256" key="1">
    <source>
        <dbReference type="ARBA" id="ARBA00004651"/>
    </source>
</evidence>
<evidence type="ECO:0000313" key="9">
    <source>
        <dbReference type="Proteomes" id="UP000501316"/>
    </source>
</evidence>
<evidence type="ECO:0000256" key="3">
    <source>
        <dbReference type="ARBA" id="ARBA00022692"/>
    </source>
</evidence>
<keyword evidence="4 6" id="KW-1133">Transmembrane helix</keyword>
<feature type="transmembrane region" description="Helical" evidence="6">
    <location>
        <begin position="215"/>
        <end position="236"/>
    </location>
</feature>
<evidence type="ECO:0000256" key="5">
    <source>
        <dbReference type="ARBA" id="ARBA00023136"/>
    </source>
</evidence>
<feature type="transmembrane region" description="Helical" evidence="6">
    <location>
        <begin position="271"/>
        <end position="290"/>
    </location>
</feature>
<dbReference type="KEGG" id="clf:GJQ69_08150"/>
<keyword evidence="3 6" id="KW-0812">Transmembrane</keyword>
<dbReference type="PANTHER" id="PTHR32196:SF69">
    <property type="entry name" value="BRANCHED-CHAIN AMINO ACID TRANSPORT SYSTEM, PERMEASE PROTEIN"/>
    <property type="match status" value="1"/>
</dbReference>
<protein>
    <submittedName>
        <fullName evidence="7">ABC transporter permease</fullName>
    </submittedName>
</protein>
<name>A0A859DRK1_9FIRM</name>
<feature type="transmembrane region" description="Helical" evidence="6">
    <location>
        <begin position="90"/>
        <end position="107"/>
    </location>
</feature>
<keyword evidence="5 6" id="KW-0472">Membrane</keyword>
<dbReference type="InterPro" id="IPR001851">
    <property type="entry name" value="ABC_transp_permease"/>
</dbReference>
<dbReference type="Proteomes" id="UP000501316">
    <property type="component" value="Chromosome"/>
</dbReference>
<accession>A0A859DRK1</accession>
<reference evidence="8" key="3">
    <citation type="journal article" date="2022" name="Int. J. Syst. Evol. Microbiol.">
        <title>Caproicibacterium lactatifermentans sp. nov., isolated from pit clay used for the production of Chinese strong aroma-type liquor.</title>
        <authorList>
            <person name="Wang H."/>
            <person name="Gu Y."/>
            <person name="Zhao D."/>
            <person name="Qiao Z."/>
            <person name="Zheng J."/>
            <person name="Gao J."/>
            <person name="Ren C."/>
            <person name="Xu Y."/>
        </authorList>
    </citation>
    <scope>NUCLEOTIDE SEQUENCE</scope>
    <source>
        <strain evidence="8">JNU-WLY1368</strain>
    </source>
</reference>
<gene>
    <name evidence="7" type="ORF">GJQ69_08150</name>
    <name evidence="8" type="ORF">GKP14_05655</name>
</gene>
<dbReference type="PANTHER" id="PTHR32196">
    <property type="entry name" value="ABC TRANSPORTER PERMEASE PROTEIN YPHD-RELATED-RELATED"/>
    <property type="match status" value="1"/>
</dbReference>
<evidence type="ECO:0000313" key="10">
    <source>
        <dbReference type="Proteomes" id="UP000509623"/>
    </source>
</evidence>
<comment type="subcellular location">
    <subcellularLocation>
        <location evidence="1">Cell membrane</location>
        <topology evidence="1">Multi-pass membrane protein</topology>
    </subcellularLocation>
</comment>
<evidence type="ECO:0000313" key="8">
    <source>
        <dbReference type="EMBL" id="QKO30537.1"/>
    </source>
</evidence>
<dbReference type="Pfam" id="PF02653">
    <property type="entry name" value="BPD_transp_2"/>
    <property type="match status" value="1"/>
</dbReference>
<keyword evidence="10" id="KW-1185">Reference proteome</keyword>
<dbReference type="GO" id="GO:0022857">
    <property type="term" value="F:transmembrane transporter activity"/>
    <property type="evidence" value="ECO:0007669"/>
    <property type="project" value="InterPro"/>
</dbReference>
<dbReference type="GO" id="GO:0005886">
    <property type="term" value="C:plasma membrane"/>
    <property type="evidence" value="ECO:0007669"/>
    <property type="project" value="UniProtKB-SubCell"/>
</dbReference>
<feature type="transmembrane region" description="Helical" evidence="6">
    <location>
        <begin position="60"/>
        <end position="83"/>
    </location>
</feature>
<feature type="transmembrane region" description="Helical" evidence="6">
    <location>
        <begin position="138"/>
        <end position="159"/>
    </location>
</feature>
<evidence type="ECO:0000256" key="2">
    <source>
        <dbReference type="ARBA" id="ARBA00022475"/>
    </source>
</evidence>
<dbReference type="Proteomes" id="UP000509623">
    <property type="component" value="Chromosome"/>
</dbReference>
<dbReference type="RefSeq" id="WP_086035221.1">
    <property type="nucleotide sequence ID" value="NZ_CP046051.1"/>
</dbReference>
<feature type="transmembrane region" description="Helical" evidence="6">
    <location>
        <begin position="248"/>
        <end position="265"/>
    </location>
</feature>
<evidence type="ECO:0000256" key="4">
    <source>
        <dbReference type="ARBA" id="ARBA00022989"/>
    </source>
</evidence>
<dbReference type="EMBL" id="CP046051">
    <property type="protein sequence ID" value="QKN24450.1"/>
    <property type="molecule type" value="Genomic_DNA"/>
</dbReference>
<dbReference type="EMBL" id="CP046161">
    <property type="protein sequence ID" value="QKO30537.1"/>
    <property type="molecule type" value="Genomic_DNA"/>
</dbReference>
<dbReference type="CDD" id="cd06574">
    <property type="entry name" value="TM_PBP1_branched-chain-AA_like"/>
    <property type="match status" value="1"/>
</dbReference>
<proteinExistence type="predicted"/>
<organism evidence="7 9">
    <name type="scientific">Caproicibacterium lactatifermentans</name>
    <dbReference type="NCBI Taxonomy" id="2666138"/>
    <lineage>
        <taxon>Bacteria</taxon>
        <taxon>Bacillati</taxon>
        <taxon>Bacillota</taxon>
        <taxon>Clostridia</taxon>
        <taxon>Eubacteriales</taxon>
        <taxon>Oscillospiraceae</taxon>
        <taxon>Caproicibacterium</taxon>
    </lineage>
</organism>
<feature type="transmembrane region" description="Helical" evidence="6">
    <location>
        <begin position="189"/>
        <end position="209"/>
    </location>
</feature>
<keyword evidence="2" id="KW-1003">Cell membrane</keyword>
<reference evidence="8" key="2">
    <citation type="journal article" date="2021" name="Appl. Environ. Microbiol.">
        <title>Adaptability of a Caproate-Producing Bacterium Contributes to Its Dominance in an Anaerobic Fermentation System.</title>
        <authorList>
            <person name="Wang H."/>
            <person name="Gu Y."/>
            <person name="Zhou W."/>
            <person name="Zhao D."/>
            <person name="Qiao Z."/>
            <person name="Zheng J."/>
            <person name="Gao J."/>
            <person name="Chen X."/>
            <person name="Ren C."/>
            <person name="Xu Y."/>
        </authorList>
    </citation>
    <scope>NUCLEOTIDE SEQUENCE</scope>
    <source>
        <strain evidence="8">JNU-WLY1368</strain>
    </source>
</reference>
<reference evidence="9 10" key="1">
    <citation type="submission" date="2019-11" db="EMBL/GenBank/DDBJ databases">
        <authorList>
            <person name="Ren C."/>
            <person name="Wang H."/>
            <person name="Xu Y."/>
        </authorList>
    </citation>
    <scope>NUCLEOTIDE SEQUENCE [LARGE SCALE GENOMIC DNA]</scope>
    <source>
        <strain evidence="10">JNU-WLY1368</strain>
        <strain evidence="7 9">LBM 19010</strain>
    </source>
</reference>
<sequence>MDIFLGLLQVVLREGFIYGIMAVGVYITYKVLDFPDLTVDGSFPLGACSAAALITAGVNPWLACLICFGVGAAAGAVTGLLHVRLHITDLLSGILVMTALYSVNMAITGKKAVLSFFDAPTIFSSGLGGALHDALGQWGWVIMAFLVCMVVKWVVDIYLKTRSGLLLRAAGSNSQFVVSLGKDPGRMKILGLILGNGLTALSGCVLAQQKESADVTSGTGMVVMSLAAVIIGVSLFSRVKRMRPTMMAVIGMILYRACLTVAMQLGLDTNWLKMLMSIIFVIALVASRFASGRGKHYVTIDRT</sequence>
<feature type="transmembrane region" description="Helical" evidence="6">
    <location>
        <begin position="7"/>
        <end position="29"/>
    </location>
</feature>
<evidence type="ECO:0000313" key="7">
    <source>
        <dbReference type="EMBL" id="QKN24450.1"/>
    </source>
</evidence>
<dbReference type="AlphaFoldDB" id="A0A859DRK1"/>